<evidence type="ECO:0000256" key="2">
    <source>
        <dbReference type="ARBA" id="ARBA00022737"/>
    </source>
</evidence>
<dbReference type="InterPro" id="IPR011042">
    <property type="entry name" value="6-blade_b-propeller_TolB-like"/>
</dbReference>
<dbReference type="AlphaFoldDB" id="D2V7G7"/>
<dbReference type="Gene3D" id="2.120.10.30">
    <property type="entry name" value="TolB, C-terminal domain"/>
    <property type="match status" value="1"/>
</dbReference>
<gene>
    <name evidence="5" type="ORF">NAEGRDRAFT_64796</name>
</gene>
<dbReference type="KEGG" id="ngr:NAEGRDRAFT_64796"/>
<reference evidence="5 6" key="1">
    <citation type="journal article" date="2010" name="Cell">
        <title>The genome of Naegleria gruberi illuminates early eukaryotic versatility.</title>
        <authorList>
            <person name="Fritz-Laylin L.K."/>
            <person name="Prochnik S.E."/>
            <person name="Ginger M.L."/>
            <person name="Dacks J.B."/>
            <person name="Carpenter M.L."/>
            <person name="Field M.C."/>
            <person name="Kuo A."/>
            <person name="Paredez A."/>
            <person name="Chapman J."/>
            <person name="Pham J."/>
            <person name="Shu S."/>
            <person name="Neupane R."/>
            <person name="Cipriano M."/>
            <person name="Mancuso J."/>
            <person name="Tu H."/>
            <person name="Salamov A."/>
            <person name="Lindquist E."/>
            <person name="Shapiro H."/>
            <person name="Lucas S."/>
            <person name="Grigoriev I.V."/>
            <person name="Cande W.Z."/>
            <person name="Fulton C."/>
            <person name="Rokhsar D.S."/>
            <person name="Dawson S.C."/>
        </authorList>
    </citation>
    <scope>NUCLEOTIDE SEQUENCE [LARGE SCALE GENOMIC DNA]</scope>
    <source>
        <strain evidence="5 6">NEG-M</strain>
    </source>
</reference>
<dbReference type="Proteomes" id="UP000006671">
    <property type="component" value="Unassembled WGS sequence"/>
</dbReference>
<evidence type="ECO:0000256" key="1">
    <source>
        <dbReference type="ARBA" id="ARBA00022729"/>
    </source>
</evidence>
<dbReference type="SUPFAM" id="SSF63825">
    <property type="entry name" value="YWTD domain"/>
    <property type="match status" value="1"/>
</dbReference>
<evidence type="ECO:0000313" key="5">
    <source>
        <dbReference type="EMBL" id="EFC47248.1"/>
    </source>
</evidence>
<keyword evidence="1" id="KW-0732">Signal</keyword>
<dbReference type="PANTHER" id="PTHR10680">
    <property type="entry name" value="PEPTIDYL-GLYCINE ALPHA-AMIDATING MONOOXYGENASE"/>
    <property type="match status" value="1"/>
</dbReference>
<dbReference type="Pfam" id="PF01436">
    <property type="entry name" value="NHL"/>
    <property type="match status" value="1"/>
</dbReference>
<keyword evidence="2" id="KW-0677">Repeat</keyword>
<name>D2V7G7_NAEGR</name>
<sequence>MQDDCSECCVIISLIDHNPSLQQHDTLFDKLKIHMRSYRNSVPFSMKFEEINNIMSMEHKFHYPSHAKVSHSHNCLCISDDSNSEVKFFDLTTHEYLGAFFVEGGVTGLLIEENFDHQQNDAIYFGEHMYTFKYRVKDLMRLGSSADCIWKIERNHLYGMAIRTIGNQKQLFRFSASQGAMDIIDTVNGKVIKELKLEKIKTVTDIVFINPKRMLVAELFHNTCFIYDEMNENEWILIHTIEDAENIHFSQPLGLTIDRKGGKIFLSDYDNQRIVVFNESLDLLSCHYPESLNPYGLDFDERTGLLYITDQQAYSIRIFK</sequence>
<dbReference type="InParanoid" id="D2V7G7"/>
<dbReference type="OrthoDB" id="273823at2759"/>
<organism evidence="6">
    <name type="scientific">Naegleria gruberi</name>
    <name type="common">Amoeba</name>
    <dbReference type="NCBI Taxonomy" id="5762"/>
    <lineage>
        <taxon>Eukaryota</taxon>
        <taxon>Discoba</taxon>
        <taxon>Heterolobosea</taxon>
        <taxon>Tetramitia</taxon>
        <taxon>Eutetramitia</taxon>
        <taxon>Vahlkampfiidae</taxon>
        <taxon>Naegleria</taxon>
    </lineage>
</organism>
<dbReference type="PROSITE" id="PS51125">
    <property type="entry name" value="NHL"/>
    <property type="match status" value="1"/>
</dbReference>
<evidence type="ECO:0000256" key="4">
    <source>
        <dbReference type="PROSITE-ProRule" id="PRU00504"/>
    </source>
</evidence>
<feature type="repeat" description="NHL" evidence="4">
    <location>
        <begin position="248"/>
        <end position="280"/>
    </location>
</feature>
<accession>D2V7G7</accession>
<dbReference type="VEuPathDB" id="AmoebaDB:NAEGRDRAFT_64796"/>
<keyword evidence="6" id="KW-1185">Reference proteome</keyword>
<protein>
    <submittedName>
        <fullName evidence="5">Predicted protein</fullName>
    </submittedName>
</protein>
<dbReference type="GeneID" id="8861443"/>
<evidence type="ECO:0000313" key="6">
    <source>
        <dbReference type="Proteomes" id="UP000006671"/>
    </source>
</evidence>
<evidence type="ECO:0000256" key="3">
    <source>
        <dbReference type="ARBA" id="ARBA00023180"/>
    </source>
</evidence>
<dbReference type="EMBL" id="GG738855">
    <property type="protein sequence ID" value="EFC47248.1"/>
    <property type="molecule type" value="Genomic_DNA"/>
</dbReference>
<dbReference type="RefSeq" id="XP_002679992.1">
    <property type="nucleotide sequence ID" value="XM_002679946.1"/>
</dbReference>
<keyword evidence="3" id="KW-0325">Glycoprotein</keyword>
<dbReference type="PANTHER" id="PTHR10680:SF14">
    <property type="entry name" value="PEPTIDYL-GLYCINE ALPHA-AMIDATING MONOOXYGENASE"/>
    <property type="match status" value="1"/>
</dbReference>
<dbReference type="InterPro" id="IPR001258">
    <property type="entry name" value="NHL_repeat"/>
</dbReference>
<proteinExistence type="predicted"/>